<evidence type="ECO:0000313" key="2">
    <source>
        <dbReference type="EMBL" id="CAB4913882.1"/>
    </source>
</evidence>
<proteinExistence type="predicted"/>
<dbReference type="Gene3D" id="4.10.1080.10">
    <property type="entry name" value="TSP type-3 repeat"/>
    <property type="match status" value="1"/>
</dbReference>
<name>A0A6J7H1T7_9ZZZZ</name>
<protein>
    <submittedName>
        <fullName evidence="2">Unannotated protein</fullName>
    </submittedName>
</protein>
<dbReference type="GO" id="GO:0005509">
    <property type="term" value="F:calcium ion binding"/>
    <property type="evidence" value="ECO:0007669"/>
    <property type="project" value="InterPro"/>
</dbReference>
<keyword evidence="1" id="KW-0732">Signal</keyword>
<dbReference type="AlphaFoldDB" id="A0A6J7H1T7"/>
<accession>A0A6J7H1T7</accession>
<reference evidence="2" key="1">
    <citation type="submission" date="2020-05" db="EMBL/GenBank/DDBJ databases">
        <authorList>
            <person name="Chiriac C."/>
            <person name="Salcher M."/>
            <person name="Ghai R."/>
            <person name="Kavagutti S V."/>
        </authorList>
    </citation>
    <scope>NUCLEOTIDE SEQUENCE</scope>
</reference>
<dbReference type="SUPFAM" id="SSF103647">
    <property type="entry name" value="TSP type-3 repeat"/>
    <property type="match status" value="1"/>
</dbReference>
<dbReference type="EMBL" id="CAFBMX010000001">
    <property type="protein sequence ID" value="CAB4913882.1"/>
    <property type="molecule type" value="Genomic_DNA"/>
</dbReference>
<dbReference type="Pfam" id="PF02412">
    <property type="entry name" value="TSP_3"/>
    <property type="match status" value="2"/>
</dbReference>
<gene>
    <name evidence="2" type="ORF">UFOPK3674_00100</name>
</gene>
<dbReference type="InterPro" id="IPR028974">
    <property type="entry name" value="TSP_type-3_rpt"/>
</dbReference>
<evidence type="ECO:0000256" key="1">
    <source>
        <dbReference type="ARBA" id="ARBA00022729"/>
    </source>
</evidence>
<organism evidence="2">
    <name type="scientific">freshwater metagenome</name>
    <dbReference type="NCBI Taxonomy" id="449393"/>
    <lineage>
        <taxon>unclassified sequences</taxon>
        <taxon>metagenomes</taxon>
        <taxon>ecological metagenomes</taxon>
    </lineage>
</organism>
<dbReference type="GO" id="GO:0007155">
    <property type="term" value="P:cell adhesion"/>
    <property type="evidence" value="ECO:0007669"/>
    <property type="project" value="InterPro"/>
</dbReference>
<dbReference type="InterPro" id="IPR003367">
    <property type="entry name" value="Thrombospondin_3-like_rpt"/>
</dbReference>
<sequence length="552" mass="57018">MTTLRRLLLLLTCVMAVAPVSALAATPEETISGTQGKWFSGELFSQPGLNCSTAILGSSYTEIMVQGYAGFGGAPNGAPPTENSPYWTVFTISVPGNPCGPGSSLIMTDLILPANTTVDSSRQIQCWGLPRSGGWENVTNQSWSLAGVGSGPYCVRSASPSMNHQGALSFGGRVIASGQLFKIFVPVKTTQAKIGITSSPPDGFYWLTDATGVYANPGLSRAYTAVLPSVAAAGPQIFFQRPGAVPFWKTGAGVTPGTESRAEFFMNLWPAGKTGTLCPVVTRRDLTPSQPGYLAASCALFESQGWGKNVTTQLDQVLRIVNIPDVAKGPLGGWAPIAFDQPGELDKPMRITWTFTPTDGSGAVTGAQDFRTLAGPDTDGDGVVDLSDACPAVKGTTANGCLPPPAADADKDGASDTADRCPTVSAVGFLNGCPKGMALGVRSGAKLRRTKLLRGLTIPVACAVKAPVLVSLTVSRATARRLGLKAKGATLTIGSGRATCGTAKGSTLPLKVLRGAAKRVKAQRRAFSATLVIRPTTSAGGIGSVTIPIKVG</sequence>